<evidence type="ECO:0000259" key="13">
    <source>
        <dbReference type="SMART" id="SM00849"/>
    </source>
</evidence>
<keyword evidence="9" id="KW-0574">Periplasm</keyword>
<keyword evidence="11" id="KW-0862">Zinc</keyword>
<comment type="similarity">
    <text evidence="4">Belongs to the metallo-beta-lactamase superfamily. Class-B beta-lactamase family.</text>
</comment>
<evidence type="ECO:0000256" key="11">
    <source>
        <dbReference type="ARBA" id="ARBA00022833"/>
    </source>
</evidence>
<dbReference type="SUPFAM" id="SSF56281">
    <property type="entry name" value="Metallo-hydrolase/oxidoreductase"/>
    <property type="match status" value="1"/>
</dbReference>
<name>A0ABM9PHW0_9FLAO</name>
<evidence type="ECO:0000256" key="9">
    <source>
        <dbReference type="ARBA" id="ARBA00022764"/>
    </source>
</evidence>
<feature type="domain" description="Metallo-beta-lactamase" evidence="13">
    <location>
        <begin position="56"/>
        <end position="225"/>
    </location>
</feature>
<evidence type="ECO:0000256" key="2">
    <source>
        <dbReference type="ARBA" id="ARBA00001947"/>
    </source>
</evidence>
<dbReference type="Gene3D" id="3.60.15.10">
    <property type="entry name" value="Ribonuclease Z/Hydroxyacylglutathione hydrolase-like"/>
    <property type="match status" value="1"/>
</dbReference>
<dbReference type="EC" id="3.5.2.6" evidence="6"/>
<dbReference type="SMART" id="SM00849">
    <property type="entry name" value="Lactamase_B"/>
    <property type="match status" value="1"/>
</dbReference>
<evidence type="ECO:0000256" key="4">
    <source>
        <dbReference type="ARBA" id="ARBA00005250"/>
    </source>
</evidence>
<evidence type="ECO:0000313" key="14">
    <source>
        <dbReference type="EMBL" id="CAL2105180.1"/>
    </source>
</evidence>
<protein>
    <recommendedName>
        <fullName evidence="6">beta-lactamase</fullName>
        <ecNumber evidence="6">3.5.2.6</ecNumber>
    </recommendedName>
</protein>
<keyword evidence="7" id="KW-0479">Metal-binding</keyword>
<dbReference type="InterPro" id="IPR001279">
    <property type="entry name" value="Metallo-B-lactamas"/>
</dbReference>
<reference evidence="14 15" key="1">
    <citation type="submission" date="2024-05" db="EMBL/GenBank/DDBJ databases">
        <authorList>
            <person name="Duchaud E."/>
        </authorList>
    </citation>
    <scope>NUCLEOTIDE SEQUENCE [LARGE SCALE GENOMIC DNA]</scope>
    <source>
        <strain evidence="14">Ena-SAMPLE-TAB-13-05-2024-13:56:06:370-140305</strain>
    </source>
</reference>
<evidence type="ECO:0000256" key="12">
    <source>
        <dbReference type="ARBA" id="ARBA00023251"/>
    </source>
</evidence>
<evidence type="ECO:0000256" key="6">
    <source>
        <dbReference type="ARBA" id="ARBA00012865"/>
    </source>
</evidence>
<dbReference type="Proteomes" id="UP001497602">
    <property type="component" value="Unassembled WGS sequence"/>
</dbReference>
<dbReference type="InterPro" id="IPR050855">
    <property type="entry name" value="NDM-1-like"/>
</dbReference>
<comment type="cofactor">
    <cofactor evidence="2">
        <name>Zn(2+)</name>
        <dbReference type="ChEBI" id="CHEBI:29105"/>
    </cofactor>
</comment>
<proteinExistence type="inferred from homology"/>
<dbReference type="InterPro" id="IPR058199">
    <property type="entry name" value="BlaB//VIM/IMP-1"/>
</dbReference>
<comment type="subunit">
    <text evidence="5">Monomer.</text>
</comment>
<evidence type="ECO:0000256" key="3">
    <source>
        <dbReference type="ARBA" id="ARBA00004418"/>
    </source>
</evidence>
<organism evidence="14 15">
    <name type="scientific">Tenacibaculum vairaonense</name>
    <dbReference type="NCBI Taxonomy" id="3137860"/>
    <lineage>
        <taxon>Bacteria</taxon>
        <taxon>Pseudomonadati</taxon>
        <taxon>Bacteroidota</taxon>
        <taxon>Flavobacteriia</taxon>
        <taxon>Flavobacteriales</taxon>
        <taxon>Flavobacteriaceae</taxon>
        <taxon>Tenacibaculum</taxon>
    </lineage>
</organism>
<keyword evidence="12" id="KW-0046">Antibiotic resistance</keyword>
<dbReference type="InterPro" id="IPR036866">
    <property type="entry name" value="RibonucZ/Hydroxyglut_hydro"/>
</dbReference>
<dbReference type="NCBIfam" id="NF012229">
    <property type="entry name" value="bla_class_B_core"/>
    <property type="match status" value="1"/>
</dbReference>
<keyword evidence="8" id="KW-0732">Signal</keyword>
<dbReference type="NCBIfam" id="NF033088">
    <property type="entry name" value="bla_subclass_B1"/>
    <property type="match status" value="1"/>
</dbReference>
<dbReference type="Pfam" id="PF00753">
    <property type="entry name" value="Lactamase_B"/>
    <property type="match status" value="1"/>
</dbReference>
<comment type="caution">
    <text evidence="14">The sequence shown here is derived from an EMBL/GenBank/DDBJ whole genome shotgun (WGS) entry which is preliminary data.</text>
</comment>
<evidence type="ECO:0000256" key="10">
    <source>
        <dbReference type="ARBA" id="ARBA00022801"/>
    </source>
</evidence>
<accession>A0ABM9PHW0</accession>
<dbReference type="GO" id="GO:0008800">
    <property type="term" value="F:beta-lactamase activity"/>
    <property type="evidence" value="ECO:0007669"/>
    <property type="project" value="UniProtKB-EC"/>
</dbReference>
<dbReference type="RefSeq" id="WP_348736998.1">
    <property type="nucleotide sequence ID" value="NZ_CAXJRC010000004.1"/>
</dbReference>
<evidence type="ECO:0000256" key="8">
    <source>
        <dbReference type="ARBA" id="ARBA00022729"/>
    </source>
</evidence>
<evidence type="ECO:0000256" key="1">
    <source>
        <dbReference type="ARBA" id="ARBA00001526"/>
    </source>
</evidence>
<gene>
    <name evidence="14" type="ORF">T190115A13A_130055</name>
</gene>
<dbReference type="PANTHER" id="PTHR42951">
    <property type="entry name" value="METALLO-BETA-LACTAMASE DOMAIN-CONTAINING"/>
    <property type="match status" value="1"/>
</dbReference>
<evidence type="ECO:0000256" key="7">
    <source>
        <dbReference type="ARBA" id="ARBA00022723"/>
    </source>
</evidence>
<evidence type="ECO:0000313" key="15">
    <source>
        <dbReference type="Proteomes" id="UP001497602"/>
    </source>
</evidence>
<sequence>MKNIFAFLILVLFINCSTPKKQTVVYNSDKLKIEKVGNNTFIHTSYLKLKTVDKFGCNGIIYFNNNEAIVFDTAIDNEASKELINWINSQKKTIKAIVPTHFHVDCLGGLEAFHNTNIPSYAETKTILLAKEDDKEILPQHQFKKSKTFKIGQTTVLAKHYGEGHTKDNVVAYIADENTLFGGCLVKTMNAPKGFTGDANIPQWPSTIQNIKKELPNLKTVIPGHGKYGGTELLDYTIELFN</sequence>
<keyword evidence="10 14" id="KW-0378">Hydrolase</keyword>
<evidence type="ECO:0000256" key="5">
    <source>
        <dbReference type="ARBA" id="ARBA00011245"/>
    </source>
</evidence>
<dbReference type="EMBL" id="CAXJRC010000004">
    <property type="protein sequence ID" value="CAL2105180.1"/>
    <property type="molecule type" value="Genomic_DNA"/>
</dbReference>
<keyword evidence="15" id="KW-1185">Reference proteome</keyword>
<comment type="subcellular location">
    <subcellularLocation>
        <location evidence="3">Periplasm</location>
    </subcellularLocation>
</comment>
<comment type="catalytic activity">
    <reaction evidence="1">
        <text>a beta-lactam + H2O = a substituted beta-amino acid</text>
        <dbReference type="Rhea" id="RHEA:20401"/>
        <dbReference type="ChEBI" id="CHEBI:15377"/>
        <dbReference type="ChEBI" id="CHEBI:35627"/>
        <dbReference type="ChEBI" id="CHEBI:140347"/>
        <dbReference type="EC" id="3.5.2.6"/>
    </reaction>
</comment>
<dbReference type="PANTHER" id="PTHR42951:SF4">
    <property type="entry name" value="ACYL-COENZYME A THIOESTERASE MBLAC2"/>
    <property type="match status" value="1"/>
</dbReference>